<protein>
    <submittedName>
        <fullName evidence="1">Uncharacterized protein</fullName>
    </submittedName>
</protein>
<evidence type="ECO:0000313" key="1">
    <source>
        <dbReference type="EMBL" id="VDN10151.1"/>
    </source>
</evidence>
<sequence>MTRLTEFNHSQVTIAMHQFWQKPCRLRSTIVLQIYLEVLALEYGCSVEEEEETEEEEAITGDIAFYPSYIGH</sequence>
<dbReference type="AlphaFoldDB" id="A0A3P7LVB6"/>
<proteinExistence type="predicted"/>
<dbReference type="EMBL" id="UYRU01048572">
    <property type="protein sequence ID" value="VDN10151.1"/>
    <property type="molecule type" value="Genomic_DNA"/>
</dbReference>
<name>A0A3P7LVB6_DIBLA</name>
<organism evidence="1 2">
    <name type="scientific">Dibothriocephalus latus</name>
    <name type="common">Fish tapeworm</name>
    <name type="synonym">Diphyllobothrium latum</name>
    <dbReference type="NCBI Taxonomy" id="60516"/>
    <lineage>
        <taxon>Eukaryota</taxon>
        <taxon>Metazoa</taxon>
        <taxon>Spiralia</taxon>
        <taxon>Lophotrochozoa</taxon>
        <taxon>Platyhelminthes</taxon>
        <taxon>Cestoda</taxon>
        <taxon>Eucestoda</taxon>
        <taxon>Diphyllobothriidea</taxon>
        <taxon>Diphyllobothriidae</taxon>
        <taxon>Dibothriocephalus</taxon>
    </lineage>
</organism>
<accession>A0A3P7LVB6</accession>
<evidence type="ECO:0000313" key="2">
    <source>
        <dbReference type="Proteomes" id="UP000281553"/>
    </source>
</evidence>
<reference evidence="1 2" key="1">
    <citation type="submission" date="2018-11" db="EMBL/GenBank/DDBJ databases">
        <authorList>
            <consortium name="Pathogen Informatics"/>
        </authorList>
    </citation>
    <scope>NUCLEOTIDE SEQUENCE [LARGE SCALE GENOMIC DNA]</scope>
</reference>
<dbReference type="Proteomes" id="UP000281553">
    <property type="component" value="Unassembled WGS sequence"/>
</dbReference>
<keyword evidence="2" id="KW-1185">Reference proteome</keyword>
<gene>
    <name evidence="1" type="ORF">DILT_LOCUS5982</name>
</gene>